<comment type="caution">
    <text evidence="8">The sequence shown here is derived from an EMBL/GenBank/DDBJ whole genome shotgun (WGS) entry which is preliminary data.</text>
</comment>
<sequence length="330" mass="37429">METSCIPLNAEYRCHGLHNSGNSCFLNVSAQFLMAIGPFYHLSQNVQGDYPFLRSILQAYTCQRLLEPSSPFWLITELFLGYTPRAIRQNCAGEFLRFFLGNLDEELKHIRPRQEHDDSFVEAGKRNNSQSVSFRARGQSVLYDILGLCIKNEYKAKGHTSICFQEELVLAVQVEANLTTAISKALAIKTVEDYCIDGIPTTCTVKSQIASFSPFLLIHIQRFTIVNGKVQKISQHVEFPRTFTIPLKFLSPSLKLSTESGHVQPPTYELKGIIEHHGEFANSGHYTAVIHHGNSWILIDDNQTRFITPDSVRSKQAYILLYQQNNKENI</sequence>
<keyword evidence="3" id="KW-0645">Protease</keyword>
<dbReference type="PANTHER" id="PTHR24006">
    <property type="entry name" value="UBIQUITIN CARBOXYL-TERMINAL HYDROLASE"/>
    <property type="match status" value="1"/>
</dbReference>
<evidence type="ECO:0000256" key="1">
    <source>
        <dbReference type="ARBA" id="ARBA00000707"/>
    </source>
</evidence>
<dbReference type="GO" id="GO:0005634">
    <property type="term" value="C:nucleus"/>
    <property type="evidence" value="ECO:0007669"/>
    <property type="project" value="TreeGrafter"/>
</dbReference>
<dbReference type="InterPro" id="IPR038765">
    <property type="entry name" value="Papain-like_cys_pep_sf"/>
</dbReference>
<evidence type="ECO:0000256" key="5">
    <source>
        <dbReference type="ARBA" id="ARBA00022801"/>
    </source>
</evidence>
<keyword evidence="6" id="KW-0788">Thiol protease</keyword>
<dbReference type="InterPro" id="IPR001394">
    <property type="entry name" value="Peptidase_C19_UCH"/>
</dbReference>
<dbReference type="PANTHER" id="PTHR24006:SF687">
    <property type="entry name" value="UBIQUITIN CARBOXYL-TERMINAL HYDROLASE 10"/>
    <property type="match status" value="1"/>
</dbReference>
<reference evidence="8" key="1">
    <citation type="submission" date="2021-09" db="EMBL/GenBank/DDBJ databases">
        <authorList>
            <consortium name="AG Swart"/>
            <person name="Singh M."/>
            <person name="Singh A."/>
            <person name="Seah K."/>
            <person name="Emmerich C."/>
        </authorList>
    </citation>
    <scope>NUCLEOTIDE SEQUENCE</scope>
    <source>
        <strain evidence="8">ATCC30299</strain>
    </source>
</reference>
<dbReference type="CDD" id="cd02257">
    <property type="entry name" value="Peptidase_C19"/>
    <property type="match status" value="1"/>
</dbReference>
<dbReference type="EMBL" id="CAJZBQ010000054">
    <property type="protein sequence ID" value="CAG9332095.1"/>
    <property type="molecule type" value="Genomic_DNA"/>
</dbReference>
<dbReference type="PROSITE" id="PS50235">
    <property type="entry name" value="USP_3"/>
    <property type="match status" value="1"/>
</dbReference>
<proteinExistence type="predicted"/>
<dbReference type="GO" id="GO:0016579">
    <property type="term" value="P:protein deubiquitination"/>
    <property type="evidence" value="ECO:0007669"/>
    <property type="project" value="InterPro"/>
</dbReference>
<evidence type="ECO:0000256" key="6">
    <source>
        <dbReference type="ARBA" id="ARBA00022807"/>
    </source>
</evidence>
<evidence type="ECO:0000259" key="7">
    <source>
        <dbReference type="PROSITE" id="PS50235"/>
    </source>
</evidence>
<accession>A0AAU9KDS9</accession>
<dbReference type="InterPro" id="IPR028889">
    <property type="entry name" value="USP"/>
</dbReference>
<comment type="catalytic activity">
    <reaction evidence="1">
        <text>Thiol-dependent hydrolysis of ester, thioester, amide, peptide and isopeptide bonds formed by the C-terminal Gly of ubiquitin (a 76-residue protein attached to proteins as an intracellular targeting signal).</text>
        <dbReference type="EC" id="3.4.19.12"/>
    </reaction>
</comment>
<keyword evidence="4" id="KW-0833">Ubl conjugation pathway</keyword>
<dbReference type="EC" id="3.4.19.12" evidence="2"/>
<evidence type="ECO:0000256" key="2">
    <source>
        <dbReference type="ARBA" id="ARBA00012759"/>
    </source>
</evidence>
<dbReference type="InterPro" id="IPR050164">
    <property type="entry name" value="Peptidase_C19"/>
</dbReference>
<dbReference type="GO" id="GO:0005829">
    <property type="term" value="C:cytosol"/>
    <property type="evidence" value="ECO:0007669"/>
    <property type="project" value="TreeGrafter"/>
</dbReference>
<evidence type="ECO:0000256" key="4">
    <source>
        <dbReference type="ARBA" id="ARBA00022786"/>
    </source>
</evidence>
<keyword evidence="9" id="KW-1185">Reference proteome</keyword>
<evidence type="ECO:0000313" key="8">
    <source>
        <dbReference type="EMBL" id="CAG9332095.1"/>
    </source>
</evidence>
<dbReference type="Proteomes" id="UP001162131">
    <property type="component" value="Unassembled WGS sequence"/>
</dbReference>
<dbReference type="GO" id="GO:0006508">
    <property type="term" value="P:proteolysis"/>
    <property type="evidence" value="ECO:0007669"/>
    <property type="project" value="UniProtKB-KW"/>
</dbReference>
<dbReference type="Pfam" id="PF00443">
    <property type="entry name" value="UCH"/>
    <property type="match status" value="1"/>
</dbReference>
<keyword evidence="5" id="KW-0378">Hydrolase</keyword>
<evidence type="ECO:0000313" key="9">
    <source>
        <dbReference type="Proteomes" id="UP001162131"/>
    </source>
</evidence>
<name>A0AAU9KDS9_9CILI</name>
<dbReference type="PROSITE" id="PS00973">
    <property type="entry name" value="USP_2"/>
    <property type="match status" value="1"/>
</dbReference>
<dbReference type="GO" id="GO:0004843">
    <property type="term" value="F:cysteine-type deubiquitinase activity"/>
    <property type="evidence" value="ECO:0007669"/>
    <property type="project" value="UniProtKB-EC"/>
</dbReference>
<dbReference type="Gene3D" id="3.90.70.10">
    <property type="entry name" value="Cysteine proteinases"/>
    <property type="match status" value="1"/>
</dbReference>
<dbReference type="InterPro" id="IPR018200">
    <property type="entry name" value="USP_CS"/>
</dbReference>
<organism evidence="8 9">
    <name type="scientific">Blepharisma stoltei</name>
    <dbReference type="NCBI Taxonomy" id="1481888"/>
    <lineage>
        <taxon>Eukaryota</taxon>
        <taxon>Sar</taxon>
        <taxon>Alveolata</taxon>
        <taxon>Ciliophora</taxon>
        <taxon>Postciliodesmatophora</taxon>
        <taxon>Heterotrichea</taxon>
        <taxon>Heterotrichida</taxon>
        <taxon>Blepharismidae</taxon>
        <taxon>Blepharisma</taxon>
    </lineage>
</organism>
<protein>
    <recommendedName>
        <fullName evidence="2">ubiquitinyl hydrolase 1</fullName>
        <ecNumber evidence="2">3.4.19.12</ecNumber>
    </recommendedName>
</protein>
<dbReference type="AlphaFoldDB" id="A0AAU9KDS9"/>
<gene>
    <name evidence="8" type="ORF">BSTOLATCC_MIC55550</name>
</gene>
<evidence type="ECO:0000256" key="3">
    <source>
        <dbReference type="ARBA" id="ARBA00022670"/>
    </source>
</evidence>
<dbReference type="SUPFAM" id="SSF54001">
    <property type="entry name" value="Cysteine proteinases"/>
    <property type="match status" value="1"/>
</dbReference>
<feature type="domain" description="USP" evidence="7">
    <location>
        <begin position="15"/>
        <end position="325"/>
    </location>
</feature>